<dbReference type="Proteomes" id="UP000006265">
    <property type="component" value="Unassembled WGS sequence"/>
</dbReference>
<protein>
    <submittedName>
        <fullName evidence="1">Uncharacterized protein</fullName>
    </submittedName>
</protein>
<dbReference type="EMBL" id="AMRA01000031">
    <property type="protein sequence ID" value="EKF24743.1"/>
    <property type="molecule type" value="Genomic_DNA"/>
</dbReference>
<name>K5B932_MYCHD</name>
<evidence type="ECO:0000313" key="1">
    <source>
        <dbReference type="EMBL" id="EKF24743.1"/>
    </source>
</evidence>
<accession>K5B932</accession>
<evidence type="ECO:0000313" key="2">
    <source>
        <dbReference type="Proteomes" id="UP000006265"/>
    </source>
</evidence>
<comment type="caution">
    <text evidence="1">The sequence shown here is derived from an EMBL/GenBank/DDBJ whole genome shotgun (WGS) entry which is preliminary data.</text>
</comment>
<dbReference type="AlphaFoldDB" id="K5B932"/>
<proteinExistence type="predicted"/>
<keyword evidence="2" id="KW-1185">Reference proteome</keyword>
<reference evidence="1 2" key="1">
    <citation type="journal article" date="2012" name="J. Bacteriol.">
        <title>Genome sequence of Mycobacterium hassiacum DSM 44199, a rare source of heat-stable mycobacterial proteins.</title>
        <authorList>
            <person name="Tiago I."/>
            <person name="Maranha A."/>
            <person name="Mendes V."/>
            <person name="Alarico S."/>
            <person name="Moynihan P.J."/>
            <person name="Clarke A.J."/>
            <person name="Macedo-Ribeiro S."/>
            <person name="Pereira P.J."/>
            <person name="Empadinhas N."/>
        </authorList>
    </citation>
    <scope>NUCLEOTIDE SEQUENCE [LARGE SCALE GENOMIC DNA]</scope>
    <source>
        <strain evidence="2">DSM 44199 / CIP 105218 / JCM 12690 / 3849</strain>
    </source>
</reference>
<gene>
    <name evidence="1" type="ORF">C731_1234</name>
</gene>
<organism evidence="1 2">
    <name type="scientific">Mycolicibacterium hassiacum (strain DSM 44199 / CIP 105218 / JCM 12690 / 3849)</name>
    <name type="common">Mycobacterium hassiacum</name>
    <dbReference type="NCBI Taxonomy" id="1122247"/>
    <lineage>
        <taxon>Bacteria</taxon>
        <taxon>Bacillati</taxon>
        <taxon>Actinomycetota</taxon>
        <taxon>Actinomycetes</taxon>
        <taxon>Mycobacteriales</taxon>
        <taxon>Mycobacteriaceae</taxon>
        <taxon>Mycolicibacterium</taxon>
    </lineage>
</organism>
<sequence>MTVHTEPRIGCVPAGVWIQFCEMVMSPIAASGGSGRPVGYPIMSLIAVIQARWR</sequence>